<proteinExistence type="predicted"/>
<dbReference type="Proteomes" id="UP001148737">
    <property type="component" value="Unassembled WGS sequence"/>
</dbReference>
<evidence type="ECO:0000313" key="1">
    <source>
        <dbReference type="EMBL" id="KAJ3473517.1"/>
    </source>
</evidence>
<name>A0ACC1QF62_9HYPO</name>
<comment type="caution">
    <text evidence="1">The sequence shown here is derived from an EMBL/GenBank/DDBJ whole genome shotgun (WGS) entry which is preliminary data.</text>
</comment>
<reference evidence="1" key="1">
    <citation type="submission" date="2022-07" db="EMBL/GenBank/DDBJ databases">
        <title>Genome Sequence of Lecanicillium saksenae.</title>
        <authorList>
            <person name="Buettner E."/>
        </authorList>
    </citation>
    <scope>NUCLEOTIDE SEQUENCE</scope>
    <source>
        <strain evidence="1">VT-O1</strain>
    </source>
</reference>
<organism evidence="1 2">
    <name type="scientific">Lecanicillium saksenae</name>
    <dbReference type="NCBI Taxonomy" id="468837"/>
    <lineage>
        <taxon>Eukaryota</taxon>
        <taxon>Fungi</taxon>
        <taxon>Dikarya</taxon>
        <taxon>Ascomycota</taxon>
        <taxon>Pezizomycotina</taxon>
        <taxon>Sordariomycetes</taxon>
        <taxon>Hypocreomycetidae</taxon>
        <taxon>Hypocreales</taxon>
        <taxon>Cordycipitaceae</taxon>
        <taxon>Lecanicillium</taxon>
    </lineage>
</organism>
<dbReference type="EMBL" id="JANAKD010002478">
    <property type="protein sequence ID" value="KAJ3473517.1"/>
    <property type="molecule type" value="Genomic_DNA"/>
</dbReference>
<sequence>MPLPLLSSVGAVLAFSQAVAGLRMSFEGNCTDQDKQRLRGDLGSVAYFNTTSTTSFTMDEMFGFGNNWFLYLTLQDNSHLGRESDITTWIGVPENVWKSENATNMRICTATSKTYDKSLKHTNGNRTCQDVVPDDCLEGFKEQALKFDLDKDAFPKLDEDFENKCEVQFVRCQQLVSNDSKCLVGLLEGTVAPKGYGLIALNEVSYSDKDKKSLKPYDKLIEEVTPTFLVFADASRNSTRSHRTSDLLASQAICAIPNIVQHDSRRPDSAAEMLQPSFAALVVLLGLGVALI</sequence>
<evidence type="ECO:0000313" key="2">
    <source>
        <dbReference type="Proteomes" id="UP001148737"/>
    </source>
</evidence>
<gene>
    <name evidence="1" type="ORF">NLG97_g10265</name>
</gene>
<keyword evidence="2" id="KW-1185">Reference proteome</keyword>
<protein>
    <submittedName>
        <fullName evidence="1">Uncharacterized protein</fullName>
    </submittedName>
</protein>
<accession>A0ACC1QF62</accession>